<dbReference type="GO" id="GO:0005524">
    <property type="term" value="F:ATP binding"/>
    <property type="evidence" value="ECO:0007669"/>
    <property type="project" value="InterPro"/>
</dbReference>
<reference evidence="10" key="1">
    <citation type="submission" date="2021-02" db="EMBL/GenBank/DDBJ databases">
        <authorList>
            <person name="Nowell W R."/>
        </authorList>
    </citation>
    <scope>NUCLEOTIDE SEQUENCE</scope>
</reference>
<evidence type="ECO:0000313" key="11">
    <source>
        <dbReference type="Proteomes" id="UP000663881"/>
    </source>
</evidence>
<dbReference type="GO" id="GO:0006886">
    <property type="term" value="P:intracellular protein transport"/>
    <property type="evidence" value="ECO:0007669"/>
    <property type="project" value="InterPro"/>
</dbReference>
<dbReference type="SUPFAM" id="SSF52540">
    <property type="entry name" value="P-loop containing nucleoside triphosphate hydrolases"/>
    <property type="match status" value="3"/>
</dbReference>
<evidence type="ECO:0000256" key="5">
    <source>
        <dbReference type="ARBA" id="ARBA00023010"/>
    </source>
</evidence>
<dbReference type="Proteomes" id="UP000663891">
    <property type="component" value="Unassembled WGS sequence"/>
</dbReference>
<dbReference type="GO" id="GO:0017038">
    <property type="term" value="P:protein import"/>
    <property type="evidence" value="ECO:0007669"/>
    <property type="project" value="InterPro"/>
</dbReference>
<evidence type="ECO:0000256" key="4">
    <source>
        <dbReference type="ARBA" id="ARBA00022927"/>
    </source>
</evidence>
<keyword evidence="3" id="KW-0732">Signal</keyword>
<evidence type="ECO:0000313" key="10">
    <source>
        <dbReference type="EMBL" id="CAF4029359.1"/>
    </source>
</evidence>
<evidence type="ECO:0000313" key="9">
    <source>
        <dbReference type="EMBL" id="CAF1002734.1"/>
    </source>
</evidence>
<evidence type="ECO:0000256" key="7">
    <source>
        <dbReference type="SAM" id="MobiDB-lite"/>
    </source>
</evidence>
<organism evidence="10 11">
    <name type="scientific">Adineta steineri</name>
    <dbReference type="NCBI Taxonomy" id="433720"/>
    <lineage>
        <taxon>Eukaryota</taxon>
        <taxon>Metazoa</taxon>
        <taxon>Spiralia</taxon>
        <taxon>Gnathifera</taxon>
        <taxon>Rotifera</taxon>
        <taxon>Eurotatoria</taxon>
        <taxon>Bdelloidea</taxon>
        <taxon>Adinetida</taxon>
        <taxon>Adinetidae</taxon>
        <taxon>Adineta</taxon>
    </lineage>
</organism>
<dbReference type="InterPro" id="IPR036465">
    <property type="entry name" value="vWFA_dom_sf"/>
</dbReference>
<keyword evidence="6" id="KW-0175">Coiled coil</keyword>
<dbReference type="GO" id="GO:0006605">
    <property type="term" value="P:protein targeting"/>
    <property type="evidence" value="ECO:0007669"/>
    <property type="project" value="InterPro"/>
</dbReference>
<dbReference type="InterPro" id="IPR027417">
    <property type="entry name" value="P-loop_NTPase"/>
</dbReference>
<dbReference type="InterPro" id="IPR014018">
    <property type="entry name" value="SecA_motor_DEAD"/>
</dbReference>
<keyword evidence="5" id="KW-0811">Translocation</keyword>
<evidence type="ECO:0000256" key="2">
    <source>
        <dbReference type="ARBA" id="ARBA00022525"/>
    </source>
</evidence>
<accession>A0A819QTJ9</accession>
<evidence type="ECO:0000256" key="1">
    <source>
        <dbReference type="ARBA" id="ARBA00004613"/>
    </source>
</evidence>
<dbReference type="GO" id="GO:0016020">
    <property type="term" value="C:membrane"/>
    <property type="evidence" value="ECO:0007669"/>
    <property type="project" value="InterPro"/>
</dbReference>
<proteinExistence type="predicted"/>
<keyword evidence="2" id="KW-0964">Secreted</keyword>
<dbReference type="InterPro" id="IPR025662">
    <property type="entry name" value="Sigma_54_int_dom_ATP-bd_1"/>
</dbReference>
<sequence>MAASNNDHSDVIHQDTQQVAESSGNVHEQEKTEKRIYLENLRRDLINMPHCAEKTTMELLEYFERKLLNENTYLQEQTSIFEKLEVLNDQIKRQNLFSEQFQSGHQNLIIAIQNGNCLNAVCVLQEIVKKIRPLNVQEIQRLISKAKNAASLIHKKDIILLVGETGSGKSTMIHFLAGSNMQETRVQIAPGKFLDHIAAVGPFRNPELNSISTSPFNKSETRYIAPVTIYLADISAANETDAIILCDAPGFSDTSGPEVDIANSIGVIEALKGTNSVKLLALSSYKSVGDRGQGIQKLAHILSNMVQGIEGRLDAIVYAFTKYPPNEDDTNINSTLTDIKRSTVDKDPILRSDTAFVKILTHMIEETEDIVYKINPIQDERKKLIKKLLRGKGIRFPGEVFRFSMCEETRAIIANHVQRNHLSIISATKHKDTGLMKYYLDDLMILQNVLKESLVKDAYENSIRFISENLNEYCMEVKKRFNRALTTQDSLREDDIRDYKTAIESLQEMQTLKEHLQSDLLSPDTLIQNIISELNERDRILNEEELYSSLTVTYLNNLSLLRNSFRETENCYSNSCRVFEKRFDSLVQSAHEFISSNDFKNIAKTLLNVSKCLNVLKDHLGEKVEDAYHDIVKSFLRYLSSFSQKLDSLLHRLRFKNENIDIIKKYMDIIRSAKDCSSLQDRISTYNDMLNTGSIAARQYSSSFEPEEVFIDINQIYNKFLEQIIRHFEAINERIDEVFKTNTNYALEDVEKLVAEMDALRTVPEIEAKTAGKYFRTIGNIDDYMRQSEIDTHRLLFDIDHQGTEINYRHLSQEILRLKQAEWVNHVSPGAHDVLMRRITEKLVQHIYDLEERLLKKDYSLKNPKNIADAEEIIKKLQSMRDLGRTIPEIEEHRNNVFQRFLQCTQAVFDRIQKNFNLEDNDLYLIKQKLNNLEEIKTKYVNLHPTRIYLLTHEYVDINMLDNKIKELESRKKKELESTENELQNMKTNLNRLELIVQKYMNLNLSNTARDVYLRTENYSDISEVYEQITKIRQNYHSKSEQREDLNNEFGTSLNHLLSIKKEYDLRSAIRDSPSSEQIKFIQERGFNSYESLDKSLQEMRNILGNRENRQSYYFKDRLDAATAENALIYLNECEKISYDTVKQNAVETNANLKKYIKVYGDFLNEEIKENFVNIRKVNSEEGPFQYSYELKMVLKELSSLGNFKNVSDCIDRIVKVEHWNQEFSKCHCELDDAISTCRKEGPDTELKQHLIVAQALICADHFRGIESVSSGFEILYKQYHDEIVRDYEKGYKKILDNISKNAYAAVDMALTKIQGKSFSIAHSAQIKYDLTNSLDKLMKTTKSSVNSLDGKIEKDGNLGKIEEIKQNIDKIRAVFTQHSILNLLDDDTKKKMQTFNNEIPTMLSRIILRGLDFVEGFMIVDSFCEAKQGMDNLQEVKTELTGYYYKPQDGDNKADVDEKCQELQKRMNSLVNDIFERYNFENIKDYPSNPPKKLLAKLKAASKGDPILTKAYKQTLGKIRTTFNTAIEKVHHAPFHERSAEIGSLNYALNYFPENLKTEFTQKLGDLTKMIIAEEDQHKKALDSLFINVDKDEHIIVEIGLKAKEFKEKDMTKLLQTLCEQCLKKLNTYQMNIETSLNNQDITSAINILQKILKYKECVGDYIPQAKEIFNTVHSTIIKRFVTCCETLSNISSIEQTKIVEKAFKDIVIYLDFLHTLDEKVSELFPNVNKKVQELFSNDIMENCKKGFNKVFQYLNENSKKFHPTLNEMNLNELYKVMLISLHWETFSEIIRKCTSKHQLIQTLLKDMEYVIPYNDMHSAFEKIIEQLRNQFNVELINDKTTKFERERDKFFNDLMKGITIIREISSKFKKILRFTLDIERLEANLRSKVNGICKQLLDKASRPELSTRDTDDYRMYYYHLLSFEKYVHISGLTIRHVLEESEEKIFDKIRFLRREAIASSSNAVKVADLLIQMKFFAENLSIFDSNINKEIDETLKIYKDKEGSAGIMRLTVELEKNDVGTRIISEHSILTGEDWRQRREKMQKQDDIDYVLRNLTGTNVSHEILRVRYKNFREIYNTLVATHLKSSGQKDNVEPNLDMLITNTKYLIGTVVNPTKAVNWTESFKDEIPNILSHIFAIWTLKNTQHYNAMRGIREDQTYLLMPHIGQVIAIFRLLGIGYDSRTKVGGYSVPLTGKISNDLVNNLVEIGTGEGKSVVLAVTACVFALVGVDVNCSCYSEVLSTRDKNDFASVFRALDIEEHIEYGTFNKLCEQLLNEQCDVREKVRDMIATNQNTLAAIDTTARTRPKVLLIDEVDVFLSDKYYGGMYTPAVYLKDPSIKALLDAIWQNRTLRTLNSIKSLPAYKTCEAKYSNWIFLFNEAIKDMLSALQSYKSSTYIVQNDKIVYVDGESIVDNVVRGYDTVWAYYHENELGSISRNSLETNVGIIIHCGTFSYAEMPHDFAYIGGVSGTLKTLAQMEEKILKDVYNINQKAYMPSVYGNSNRTYEENDDVRVIPESEYFMEINGEIDLVCNASRAILVFFESEEKLMTFYNSVELSSKKKDVQIITEKVSVKDRELYIRRAASIGRITLLTRTFGRGTDFICRNTQLLLNGGMHVLQTFFSEELSEEYQIMGRGARQGDRGSYRMILLDKDLEWVLGSTWKEELSKIGARTLYKVLNKLRNALYESKCGGKGLGIEQCKRDHKVSKDFMNELSKGNIEAIKKFLVDQNRGANLKTASSRTVLLMDATGSMSSLLTAAKDTVCTMFERASVILKENNFPGDEFQMQFVVYRDYDCKKDGILQSSSWESKPNNLRSFMAKVKAYGGGDYEEAIEIGLSHAVEESQQSEGISQIILIGDAPAKDISAIESDRAAYGGEQYWRNTKYKIPIPYTEPLKELKEKKIPIHAFYLHNGAKDNFQNIARETSGSCERLDINSSHGAELLTKFVTEEVLRKSAGDQGDDLVTLYRAKYPTAFTSSLNRD</sequence>
<dbReference type="PROSITE" id="PS00675">
    <property type="entry name" value="SIGMA54_INTERACT_1"/>
    <property type="match status" value="1"/>
</dbReference>
<evidence type="ECO:0000256" key="6">
    <source>
        <dbReference type="SAM" id="Coils"/>
    </source>
</evidence>
<dbReference type="Gene3D" id="3.40.50.300">
    <property type="entry name" value="P-loop containing nucleotide triphosphate hydrolases"/>
    <property type="match status" value="3"/>
</dbReference>
<dbReference type="PANTHER" id="PTHR30612">
    <property type="entry name" value="SECA INNER MEMBRANE COMPONENT OF SEC PROTEIN SECRETION SYSTEM"/>
    <property type="match status" value="1"/>
</dbReference>
<dbReference type="EMBL" id="CAJOAY010003578">
    <property type="protein sequence ID" value="CAF4029359.1"/>
    <property type="molecule type" value="Genomic_DNA"/>
</dbReference>
<dbReference type="SMART" id="SM00382">
    <property type="entry name" value="AAA"/>
    <property type="match status" value="1"/>
</dbReference>
<keyword evidence="4" id="KW-0653">Protein transport</keyword>
<dbReference type="InterPro" id="IPR000185">
    <property type="entry name" value="SecA"/>
</dbReference>
<keyword evidence="4" id="KW-0813">Transport</keyword>
<dbReference type="EMBL" id="CAJNON010000126">
    <property type="protein sequence ID" value="CAF1002734.1"/>
    <property type="molecule type" value="Genomic_DNA"/>
</dbReference>
<comment type="subcellular location">
    <subcellularLocation>
        <location evidence="1">Secreted</location>
    </subcellularLocation>
</comment>
<feature type="region of interest" description="Disordered" evidence="7">
    <location>
        <begin position="1"/>
        <end position="31"/>
    </location>
</feature>
<feature type="domain" description="SecA family profile" evidence="8">
    <location>
        <begin position="2108"/>
        <end position="2679"/>
    </location>
</feature>
<dbReference type="Pfam" id="PF25106">
    <property type="entry name" value="VWA_4"/>
    <property type="match status" value="1"/>
</dbReference>
<feature type="compositionally biased region" description="Polar residues" evidence="7">
    <location>
        <begin position="14"/>
        <end position="26"/>
    </location>
</feature>
<dbReference type="SUPFAM" id="SSF53300">
    <property type="entry name" value="vWA-like"/>
    <property type="match status" value="1"/>
</dbReference>
<dbReference type="Proteomes" id="UP000663881">
    <property type="component" value="Unassembled WGS sequence"/>
</dbReference>
<dbReference type="Pfam" id="PF07517">
    <property type="entry name" value="SecA_DEAD"/>
    <property type="match status" value="1"/>
</dbReference>
<dbReference type="PANTHER" id="PTHR30612:SF0">
    <property type="entry name" value="CHLOROPLAST PROTEIN-TRANSPORTING ATPASE"/>
    <property type="match status" value="1"/>
</dbReference>
<dbReference type="InterPro" id="IPR011115">
    <property type="entry name" value="SecA_DEAD"/>
</dbReference>
<feature type="coiled-coil region" evidence="6">
    <location>
        <begin position="958"/>
        <end position="1003"/>
    </location>
</feature>
<dbReference type="Gene3D" id="3.40.50.410">
    <property type="entry name" value="von Willebrand factor, type A domain"/>
    <property type="match status" value="1"/>
</dbReference>
<protein>
    <recommendedName>
        <fullName evidence="8">SecA family profile domain-containing protein</fullName>
    </recommendedName>
</protein>
<comment type="caution">
    <text evidence="10">The sequence shown here is derived from an EMBL/GenBank/DDBJ whole genome shotgun (WGS) entry which is preliminary data.</text>
</comment>
<evidence type="ECO:0000259" key="8">
    <source>
        <dbReference type="PROSITE" id="PS51196"/>
    </source>
</evidence>
<dbReference type="PROSITE" id="PS51196">
    <property type="entry name" value="SECA_MOTOR_DEAD"/>
    <property type="match status" value="1"/>
</dbReference>
<evidence type="ECO:0000256" key="3">
    <source>
        <dbReference type="ARBA" id="ARBA00022729"/>
    </source>
</evidence>
<dbReference type="InterPro" id="IPR003593">
    <property type="entry name" value="AAA+_ATPase"/>
</dbReference>
<gene>
    <name evidence="10" type="ORF">OKA104_LOCUS31467</name>
    <name evidence="9" type="ORF">VCS650_LOCUS14820</name>
</gene>
<name>A0A819QTJ9_9BILA</name>
<dbReference type="InterPro" id="IPR056861">
    <property type="entry name" value="HMCN1-like_VWA"/>
</dbReference>
<dbReference type="OrthoDB" id="7614088at2759"/>